<keyword evidence="3 7" id="KW-0328">Glycosyltransferase</keyword>
<comment type="caution">
    <text evidence="7">Lacks conserved residue(s) required for the propagation of feature annotation.</text>
</comment>
<dbReference type="AlphaFoldDB" id="A0A7Y3RP20"/>
<evidence type="ECO:0000256" key="2">
    <source>
        <dbReference type="ARBA" id="ARBA00011971"/>
    </source>
</evidence>
<dbReference type="CDD" id="cd06223">
    <property type="entry name" value="PRTases_typeI"/>
    <property type="match status" value="1"/>
</dbReference>
<dbReference type="GO" id="GO:0019856">
    <property type="term" value="P:pyrimidine nucleobase biosynthetic process"/>
    <property type="evidence" value="ECO:0007669"/>
    <property type="project" value="InterPro"/>
</dbReference>
<keyword evidence="11" id="KW-1185">Reference proteome</keyword>
<dbReference type="EMBL" id="JABFCX010000003">
    <property type="protein sequence ID" value="NNU17130.1"/>
    <property type="molecule type" value="Genomic_DNA"/>
</dbReference>
<dbReference type="InterPro" id="IPR023031">
    <property type="entry name" value="OPRT"/>
</dbReference>
<dbReference type="InterPro" id="IPR006273">
    <property type="entry name" value="Orotate_PRibTrfase_bac"/>
</dbReference>
<dbReference type="GO" id="GO:0000287">
    <property type="term" value="F:magnesium ion binding"/>
    <property type="evidence" value="ECO:0007669"/>
    <property type="project" value="UniProtKB-UniRule"/>
</dbReference>
<dbReference type="SUPFAM" id="SSF53271">
    <property type="entry name" value="PRTase-like"/>
    <property type="match status" value="1"/>
</dbReference>
<dbReference type="RefSeq" id="WP_173200254.1">
    <property type="nucleotide sequence ID" value="NZ_JABFCX010000003.1"/>
</dbReference>
<comment type="similarity">
    <text evidence="7">Belongs to the purine/pyrimidine phosphoribosyltransferase family. PyrE subfamily.</text>
</comment>
<evidence type="ECO:0000259" key="9">
    <source>
        <dbReference type="Pfam" id="PF00156"/>
    </source>
</evidence>
<reference evidence="10 11" key="1">
    <citation type="submission" date="2020-05" db="EMBL/GenBank/DDBJ databases">
        <title>Parvularcula mediterraneae sp. nov., isolated from polypropylene straw from shallow seawater of the seashore of Laganas in Zakynthos island, Greece.</title>
        <authorList>
            <person name="Szabo I."/>
            <person name="Al-Omari J."/>
            <person name="Rado J."/>
            <person name="Szerdahelyi G.S."/>
        </authorList>
    </citation>
    <scope>NUCLEOTIDE SEQUENCE [LARGE SCALE GENOMIC DNA]</scope>
    <source>
        <strain evidence="10 11">ZS-1/3</strain>
    </source>
</reference>
<feature type="binding site" description="in other chain" evidence="7">
    <location>
        <begin position="116"/>
        <end position="124"/>
    </location>
    <ligand>
        <name>5-phospho-alpha-D-ribose 1-diphosphate</name>
        <dbReference type="ChEBI" id="CHEBI:58017"/>
        <note>ligand shared between dimeric partners</note>
    </ligand>
</feature>
<evidence type="ECO:0000256" key="6">
    <source>
        <dbReference type="ARBA" id="ARBA00022975"/>
    </source>
</evidence>
<keyword evidence="5 7" id="KW-0460">Magnesium</keyword>
<gene>
    <name evidence="7" type="primary">pyrE</name>
    <name evidence="10" type="ORF">HK107_12435</name>
</gene>
<dbReference type="InterPro" id="IPR000836">
    <property type="entry name" value="PRTase_dom"/>
</dbReference>
<evidence type="ECO:0000256" key="1">
    <source>
        <dbReference type="ARBA" id="ARBA00004889"/>
    </source>
</evidence>
<dbReference type="Proteomes" id="UP000536835">
    <property type="component" value="Unassembled WGS sequence"/>
</dbReference>
<dbReference type="UniPathway" id="UPA00070">
    <property type="reaction ID" value="UER00119"/>
</dbReference>
<evidence type="ECO:0000313" key="11">
    <source>
        <dbReference type="Proteomes" id="UP000536835"/>
    </source>
</evidence>
<comment type="function">
    <text evidence="7">Catalyzes the transfer of a ribosyl phosphate group from 5-phosphoribose 1-diphosphate to orotate, leading to the formation of orotidine monophosphate (OMP).</text>
</comment>
<dbReference type="GO" id="GO:0044205">
    <property type="term" value="P:'de novo' UMP biosynthetic process"/>
    <property type="evidence" value="ECO:0007669"/>
    <property type="project" value="UniProtKB-UniRule"/>
</dbReference>
<comment type="cofactor">
    <cofactor evidence="7">
        <name>Mg(2+)</name>
        <dbReference type="ChEBI" id="CHEBI:18420"/>
    </cofactor>
</comment>
<evidence type="ECO:0000256" key="7">
    <source>
        <dbReference type="HAMAP-Rule" id="MF_01208"/>
    </source>
</evidence>
<dbReference type="GO" id="GO:0004588">
    <property type="term" value="F:orotate phosphoribosyltransferase activity"/>
    <property type="evidence" value="ECO:0007669"/>
    <property type="project" value="UniProtKB-UniRule"/>
</dbReference>
<comment type="catalytic activity">
    <reaction evidence="7">
        <text>orotidine 5'-phosphate + diphosphate = orotate + 5-phospho-alpha-D-ribose 1-diphosphate</text>
        <dbReference type="Rhea" id="RHEA:10380"/>
        <dbReference type="ChEBI" id="CHEBI:30839"/>
        <dbReference type="ChEBI" id="CHEBI:33019"/>
        <dbReference type="ChEBI" id="CHEBI:57538"/>
        <dbReference type="ChEBI" id="CHEBI:58017"/>
        <dbReference type="EC" id="2.4.2.10"/>
    </reaction>
</comment>
<keyword evidence="4 7" id="KW-0808">Transferase</keyword>
<name>A0A7Y3RP20_9PROT</name>
<protein>
    <recommendedName>
        <fullName evidence="2 7">Orotate phosphoribosyltransferase</fullName>
        <shortName evidence="7">OPRT</shortName>
        <shortName evidence="7">OPRTase</shortName>
        <ecNumber evidence="2 7">2.4.2.10</ecNumber>
    </recommendedName>
</protein>
<dbReference type="Pfam" id="PF00156">
    <property type="entry name" value="Pribosyltran"/>
    <property type="match status" value="1"/>
</dbReference>
<evidence type="ECO:0000256" key="4">
    <source>
        <dbReference type="ARBA" id="ARBA00022679"/>
    </source>
</evidence>
<comment type="caution">
    <text evidence="10">The sequence shown here is derived from an EMBL/GenBank/DDBJ whole genome shotgun (WGS) entry which is preliminary data.</text>
</comment>
<feature type="domain" description="Phosphoribosyltransferase" evidence="9">
    <location>
        <begin position="48"/>
        <end position="152"/>
    </location>
</feature>
<dbReference type="EC" id="2.4.2.10" evidence="2 7"/>
<evidence type="ECO:0000256" key="3">
    <source>
        <dbReference type="ARBA" id="ARBA00022676"/>
    </source>
</evidence>
<dbReference type="PANTHER" id="PTHR19278">
    <property type="entry name" value="OROTATE PHOSPHORIBOSYLTRANSFERASE"/>
    <property type="match status" value="1"/>
</dbReference>
<dbReference type="NCBIfam" id="TIGR01367">
    <property type="entry name" value="pyrE_Therm"/>
    <property type="match status" value="1"/>
</dbReference>
<dbReference type="PANTHER" id="PTHR19278:SF9">
    <property type="entry name" value="URIDINE 5'-MONOPHOSPHATE SYNTHASE"/>
    <property type="match status" value="1"/>
</dbReference>
<feature type="binding site" evidence="7">
    <location>
        <position position="148"/>
    </location>
    <ligand>
        <name>orotate</name>
        <dbReference type="ChEBI" id="CHEBI:30839"/>
    </ligand>
</feature>
<comment type="subunit">
    <text evidence="7">Homodimer.</text>
</comment>
<evidence type="ECO:0000313" key="10">
    <source>
        <dbReference type="EMBL" id="NNU17130.1"/>
    </source>
</evidence>
<sequence>MNTDEVLKIFEECGALLKGHFILSSGRHADTYLNKALVSRYPEPTERLGRALAEVIGTLKDKPTAVVAPAMGAILFGYETARAMDLPFMYTERENGEFTFRRGFGLEPGQKVIVVEDIVSTGLSARECVEAVKKAGGEPLAVACLIDRSGGKADLGVPLLPLAELSIPTYDPEDLPEHLAGTPAVKPGSRGLA</sequence>
<feature type="region of interest" description="Disordered" evidence="8">
    <location>
        <begin position="174"/>
        <end position="193"/>
    </location>
</feature>
<evidence type="ECO:0000256" key="5">
    <source>
        <dbReference type="ARBA" id="ARBA00022842"/>
    </source>
</evidence>
<dbReference type="Gene3D" id="3.40.50.2020">
    <property type="match status" value="1"/>
</dbReference>
<organism evidence="10 11">
    <name type="scientific">Parvularcula mediterranea</name>
    <dbReference type="NCBI Taxonomy" id="2732508"/>
    <lineage>
        <taxon>Bacteria</taxon>
        <taxon>Pseudomonadati</taxon>
        <taxon>Pseudomonadota</taxon>
        <taxon>Alphaproteobacteria</taxon>
        <taxon>Parvularculales</taxon>
        <taxon>Parvularculaceae</taxon>
        <taxon>Parvularcula</taxon>
    </lineage>
</organism>
<keyword evidence="6 7" id="KW-0665">Pyrimidine biosynthesis</keyword>
<dbReference type="HAMAP" id="MF_01208">
    <property type="entry name" value="PyrE"/>
    <property type="match status" value="1"/>
</dbReference>
<dbReference type="InterPro" id="IPR029057">
    <property type="entry name" value="PRTase-like"/>
</dbReference>
<evidence type="ECO:0000256" key="8">
    <source>
        <dbReference type="SAM" id="MobiDB-lite"/>
    </source>
</evidence>
<accession>A0A7Y3RP20</accession>
<feature type="binding site" evidence="7">
    <location>
        <position position="120"/>
    </location>
    <ligand>
        <name>orotate</name>
        <dbReference type="ChEBI" id="CHEBI:30839"/>
    </ligand>
</feature>
<proteinExistence type="inferred from homology"/>
<comment type="pathway">
    <text evidence="1 7">Pyrimidine metabolism; UMP biosynthesis via de novo pathway; UMP from orotate: step 1/2.</text>
</comment>